<dbReference type="CDD" id="cd02883">
    <property type="entry name" value="NUDIX_Hydrolase"/>
    <property type="match status" value="1"/>
</dbReference>
<sequence length="167" mass="17939">MVIAETTVPWVPVAHRFETVVSRRVPPVEQVTTAFVLARDGAGRTLLTYVDRPGRGWDVPGGHLDPGESAAEAAVRELAEETGFALAAGQLSVLGFHRITLEAPPPAGYRYPALAHLVFFTATVEGDGAPTRPPAGTESTRAGWLTPAEVERVCGDRMWIALWRVTA</sequence>
<evidence type="ECO:0000256" key="2">
    <source>
        <dbReference type="ARBA" id="ARBA00005582"/>
    </source>
</evidence>
<dbReference type="RefSeq" id="WP_343950957.1">
    <property type="nucleotide sequence ID" value="NZ_BAAAHQ010000016.1"/>
</dbReference>
<dbReference type="InterPro" id="IPR020476">
    <property type="entry name" value="Nudix_hydrolase"/>
</dbReference>
<dbReference type="Gene3D" id="3.90.79.10">
    <property type="entry name" value="Nucleoside Triphosphate Pyrophosphohydrolase"/>
    <property type="match status" value="1"/>
</dbReference>
<comment type="caution">
    <text evidence="6">The sequence shown here is derived from an EMBL/GenBank/DDBJ whole genome shotgun (WGS) entry which is preliminary data.</text>
</comment>
<accession>A0ABP4A601</accession>
<protein>
    <recommendedName>
        <fullName evidence="5">Nudix hydrolase domain-containing protein</fullName>
    </recommendedName>
</protein>
<feature type="domain" description="Nudix hydrolase" evidence="5">
    <location>
        <begin position="27"/>
        <end position="167"/>
    </location>
</feature>
<dbReference type="InterPro" id="IPR000086">
    <property type="entry name" value="NUDIX_hydrolase_dom"/>
</dbReference>
<evidence type="ECO:0000256" key="3">
    <source>
        <dbReference type="ARBA" id="ARBA00022801"/>
    </source>
</evidence>
<dbReference type="PANTHER" id="PTHR43046">
    <property type="entry name" value="GDP-MANNOSE MANNOSYL HYDROLASE"/>
    <property type="match status" value="1"/>
</dbReference>
<keyword evidence="3 4" id="KW-0378">Hydrolase</keyword>
<dbReference type="PANTHER" id="PTHR43046:SF14">
    <property type="entry name" value="MUTT_NUDIX FAMILY PROTEIN"/>
    <property type="match status" value="1"/>
</dbReference>
<dbReference type="PROSITE" id="PS51462">
    <property type="entry name" value="NUDIX"/>
    <property type="match status" value="1"/>
</dbReference>
<proteinExistence type="inferred from homology"/>
<keyword evidence="7" id="KW-1185">Reference proteome</keyword>
<evidence type="ECO:0000313" key="7">
    <source>
        <dbReference type="Proteomes" id="UP001501578"/>
    </source>
</evidence>
<dbReference type="SUPFAM" id="SSF55811">
    <property type="entry name" value="Nudix"/>
    <property type="match status" value="1"/>
</dbReference>
<evidence type="ECO:0000259" key="5">
    <source>
        <dbReference type="PROSITE" id="PS51462"/>
    </source>
</evidence>
<dbReference type="PRINTS" id="PR00502">
    <property type="entry name" value="NUDIXFAMILY"/>
</dbReference>
<dbReference type="PROSITE" id="PS00893">
    <property type="entry name" value="NUDIX_BOX"/>
    <property type="match status" value="1"/>
</dbReference>
<comment type="similarity">
    <text evidence="2 4">Belongs to the Nudix hydrolase family.</text>
</comment>
<dbReference type="Proteomes" id="UP001501578">
    <property type="component" value="Unassembled WGS sequence"/>
</dbReference>
<organism evidence="6 7">
    <name type="scientific">Nonomuraea longicatena</name>
    <dbReference type="NCBI Taxonomy" id="83682"/>
    <lineage>
        <taxon>Bacteria</taxon>
        <taxon>Bacillati</taxon>
        <taxon>Actinomycetota</taxon>
        <taxon>Actinomycetes</taxon>
        <taxon>Streptosporangiales</taxon>
        <taxon>Streptosporangiaceae</taxon>
        <taxon>Nonomuraea</taxon>
    </lineage>
</organism>
<evidence type="ECO:0000313" key="6">
    <source>
        <dbReference type="EMBL" id="GAA0930667.1"/>
    </source>
</evidence>
<evidence type="ECO:0000256" key="4">
    <source>
        <dbReference type="RuleBase" id="RU003476"/>
    </source>
</evidence>
<comment type="cofactor">
    <cofactor evidence="1">
        <name>Mg(2+)</name>
        <dbReference type="ChEBI" id="CHEBI:18420"/>
    </cofactor>
</comment>
<dbReference type="EMBL" id="BAAAHQ010000016">
    <property type="protein sequence ID" value="GAA0930667.1"/>
    <property type="molecule type" value="Genomic_DNA"/>
</dbReference>
<dbReference type="InterPro" id="IPR020084">
    <property type="entry name" value="NUDIX_hydrolase_CS"/>
</dbReference>
<name>A0ABP4A601_9ACTN</name>
<dbReference type="Pfam" id="PF00293">
    <property type="entry name" value="NUDIX"/>
    <property type="match status" value="1"/>
</dbReference>
<dbReference type="InterPro" id="IPR015797">
    <property type="entry name" value="NUDIX_hydrolase-like_dom_sf"/>
</dbReference>
<gene>
    <name evidence="6" type="ORF">GCM10009560_35270</name>
</gene>
<evidence type="ECO:0000256" key="1">
    <source>
        <dbReference type="ARBA" id="ARBA00001946"/>
    </source>
</evidence>
<reference evidence="7" key="1">
    <citation type="journal article" date="2019" name="Int. J. Syst. Evol. Microbiol.">
        <title>The Global Catalogue of Microorganisms (GCM) 10K type strain sequencing project: providing services to taxonomists for standard genome sequencing and annotation.</title>
        <authorList>
            <consortium name="The Broad Institute Genomics Platform"/>
            <consortium name="The Broad Institute Genome Sequencing Center for Infectious Disease"/>
            <person name="Wu L."/>
            <person name="Ma J."/>
        </authorList>
    </citation>
    <scope>NUCLEOTIDE SEQUENCE [LARGE SCALE GENOMIC DNA]</scope>
    <source>
        <strain evidence="7">JCM 11136</strain>
    </source>
</reference>